<name>A0A8I6SJ01_CIMLE</name>
<protein>
    <submittedName>
        <fullName evidence="3">Uncharacterized protein</fullName>
    </submittedName>
</protein>
<proteinExistence type="predicted"/>
<dbReference type="GeneID" id="106667886"/>
<evidence type="ECO:0000313" key="3">
    <source>
        <dbReference type="EnsemblMetazoa" id="XP_024082738.1"/>
    </source>
</evidence>
<dbReference type="EnsemblMetazoa" id="XM_024226970.1">
    <property type="protein sequence ID" value="XP_024082738.1"/>
    <property type="gene ID" value="LOC106667886"/>
</dbReference>
<dbReference type="AlphaFoldDB" id="A0A8I6SJ01"/>
<dbReference type="Proteomes" id="UP000494040">
    <property type="component" value="Unassembled WGS sequence"/>
</dbReference>
<evidence type="ECO:0000256" key="1">
    <source>
        <dbReference type="SAM" id="Coils"/>
    </source>
</evidence>
<organism evidence="3 4">
    <name type="scientific">Cimex lectularius</name>
    <name type="common">Bed bug</name>
    <name type="synonym">Acanthia lectularia</name>
    <dbReference type="NCBI Taxonomy" id="79782"/>
    <lineage>
        <taxon>Eukaryota</taxon>
        <taxon>Metazoa</taxon>
        <taxon>Ecdysozoa</taxon>
        <taxon>Arthropoda</taxon>
        <taxon>Hexapoda</taxon>
        <taxon>Insecta</taxon>
        <taxon>Pterygota</taxon>
        <taxon>Neoptera</taxon>
        <taxon>Paraneoptera</taxon>
        <taxon>Hemiptera</taxon>
        <taxon>Heteroptera</taxon>
        <taxon>Panheteroptera</taxon>
        <taxon>Cimicomorpha</taxon>
        <taxon>Cimicidae</taxon>
        <taxon>Cimex</taxon>
    </lineage>
</organism>
<evidence type="ECO:0000256" key="2">
    <source>
        <dbReference type="SAM" id="MobiDB-lite"/>
    </source>
</evidence>
<feature type="coiled-coil region" evidence="1">
    <location>
        <begin position="24"/>
        <end position="289"/>
    </location>
</feature>
<keyword evidence="4" id="KW-1185">Reference proteome</keyword>
<keyword evidence="1" id="KW-0175">Coiled coil</keyword>
<feature type="region of interest" description="Disordered" evidence="2">
    <location>
        <begin position="294"/>
        <end position="379"/>
    </location>
</feature>
<dbReference type="RefSeq" id="XP_024082738.1">
    <property type="nucleotide sequence ID" value="XM_024226970.1"/>
</dbReference>
<accession>A0A8I6SJ01</accession>
<dbReference type="OMA" id="ASTNICP"/>
<feature type="compositionally biased region" description="Low complexity" evidence="2">
    <location>
        <begin position="294"/>
        <end position="313"/>
    </location>
</feature>
<evidence type="ECO:0000313" key="4">
    <source>
        <dbReference type="Proteomes" id="UP000494040"/>
    </source>
</evidence>
<sequence>MSEECQSNEILEFQNKFQDKLFELQSKRSTMKDLEAKMQKEILQKQDFQRSVEKAKREIQEMSVQLEVAIAAARKSESDRIANREVSARQKIHLQTTLMDRETLQEQIRTLEVETAQLKRLLQQSDEKLVKQNILQERCKNKEMQFKKSLEQLTSTIKATEDSHKKLKDLFNVINVANQHVTFLLVTKTDLITNLEEERNKLQEQVLSFTENLAKLKVENQTQKSYGCDENLLETELEKSLEEKEIAIKEKEKEIKDLQKALEMSFESIKHLEKQNANLQDDLNFWKNKANKSCSCQSENNSQSNDSSRSENSPVSTTSDKNGSVEKSPIVTENTPKKKTKRNKKSLFTANKNGDKETKKQNGVPQEEDNSERKINANYYEILQNNSRTY</sequence>
<reference evidence="3" key="1">
    <citation type="submission" date="2022-01" db="UniProtKB">
        <authorList>
            <consortium name="EnsemblMetazoa"/>
        </authorList>
    </citation>
    <scope>IDENTIFICATION</scope>
</reference>